<comment type="caution">
    <text evidence="8">The sequence shown here is derived from an EMBL/GenBank/DDBJ whole genome shotgun (WGS) entry which is preliminary data.</text>
</comment>
<feature type="chain" id="PRO_5015321628" evidence="6">
    <location>
        <begin position="28"/>
        <end position="397"/>
    </location>
</feature>
<dbReference type="FunCoup" id="A0A2R6Q6X3">
    <property type="interactions" value="1829"/>
</dbReference>
<dbReference type="Gene3D" id="2.60.120.260">
    <property type="entry name" value="Galactose-binding domain-like"/>
    <property type="match status" value="2"/>
</dbReference>
<dbReference type="OMA" id="NNRCKWS"/>
<dbReference type="SUPFAM" id="SSF49785">
    <property type="entry name" value="Galactose-binding domain-like"/>
    <property type="match status" value="1"/>
</dbReference>
<evidence type="ECO:0000256" key="1">
    <source>
        <dbReference type="ARBA" id="ARBA00004191"/>
    </source>
</evidence>
<dbReference type="Proteomes" id="UP000241394">
    <property type="component" value="Chromosome LG19"/>
</dbReference>
<evidence type="ECO:0000259" key="7">
    <source>
        <dbReference type="Pfam" id="PF04862"/>
    </source>
</evidence>
<keyword evidence="5" id="KW-0325">Glycoprotein</keyword>
<dbReference type="PANTHER" id="PTHR31265">
    <property type="entry name" value="OS02G0527500 PROTEIN-RELATED"/>
    <property type="match status" value="1"/>
</dbReference>
<keyword evidence="9" id="KW-1185">Reference proteome</keyword>
<dbReference type="EMBL" id="NKQK01000019">
    <property type="protein sequence ID" value="PSS02932.1"/>
    <property type="molecule type" value="Genomic_DNA"/>
</dbReference>
<evidence type="ECO:0000313" key="8">
    <source>
        <dbReference type="EMBL" id="PSS02932.1"/>
    </source>
</evidence>
<sequence length="397" mass="43074">MRRMVWGSTRSKWVTLCVILLLRFAAGQVQDGLLINGDFETQPSGGFSNEKLGDGSAAIPNWKSNGTVELIESGQKQGGMILIVPQGSHAVRLGNDAEISQEVRLEKGALYAVTFSAARTCAQLESLNVSAPPSGASQSIDLQTVYSVQGWDSYAWAFEAEDDGGRMVFRNPGMEDDPTCGPVIDDVAVKKLFTPEKPKDNAVLNGDFEEGAWMFRNESLGVLLPTNLDDETSALPGWIVESNRAVRYIDSYHFAVPQGKRAIELLSGKEGIISQMVQTTPNKPYRMSFSLGHAGDSCKQPLAVMAFAGDQAQNIHYTPNANSTFQTADVNFTAKAERTRVAFYSVYYNTRSDDMSSLCGPVVDDVRVALSGASRSVLGRVGWLLVSGFGLFCLVLV</sequence>
<evidence type="ECO:0000256" key="4">
    <source>
        <dbReference type="ARBA" id="ARBA00022729"/>
    </source>
</evidence>
<evidence type="ECO:0000313" key="9">
    <source>
        <dbReference type="Proteomes" id="UP000241394"/>
    </source>
</evidence>
<keyword evidence="4 6" id="KW-0732">Signal</keyword>
<evidence type="ECO:0000256" key="3">
    <source>
        <dbReference type="ARBA" id="ARBA00022525"/>
    </source>
</evidence>
<dbReference type="Gramene" id="PSS02932">
    <property type="protein sequence ID" value="PSS02932"/>
    <property type="gene ID" value="CEY00_Acc21312"/>
</dbReference>
<dbReference type="Pfam" id="PF04862">
    <property type="entry name" value="DUF642"/>
    <property type="match status" value="2"/>
</dbReference>
<dbReference type="AlphaFoldDB" id="A0A2R6Q6X3"/>
<dbReference type="InterPro" id="IPR006946">
    <property type="entry name" value="DGR2-like_dom"/>
</dbReference>
<dbReference type="OrthoDB" id="621266at2759"/>
<evidence type="ECO:0000256" key="5">
    <source>
        <dbReference type="ARBA" id="ARBA00023180"/>
    </source>
</evidence>
<organism evidence="8 9">
    <name type="scientific">Actinidia chinensis var. chinensis</name>
    <name type="common">Chinese soft-hair kiwi</name>
    <dbReference type="NCBI Taxonomy" id="1590841"/>
    <lineage>
        <taxon>Eukaryota</taxon>
        <taxon>Viridiplantae</taxon>
        <taxon>Streptophyta</taxon>
        <taxon>Embryophyta</taxon>
        <taxon>Tracheophyta</taxon>
        <taxon>Spermatophyta</taxon>
        <taxon>Magnoliopsida</taxon>
        <taxon>eudicotyledons</taxon>
        <taxon>Gunneridae</taxon>
        <taxon>Pentapetalae</taxon>
        <taxon>asterids</taxon>
        <taxon>Ericales</taxon>
        <taxon>Actinidiaceae</taxon>
        <taxon>Actinidia</taxon>
    </lineage>
</organism>
<dbReference type="GO" id="GO:0005886">
    <property type="term" value="C:plasma membrane"/>
    <property type="evidence" value="ECO:0007669"/>
    <property type="project" value="TreeGrafter"/>
</dbReference>
<name>A0A2R6Q6X3_ACTCC</name>
<dbReference type="STRING" id="1590841.A0A2R6Q6X3"/>
<dbReference type="InParanoid" id="A0A2R6Q6X3"/>
<accession>A0A2R6Q6X3</accession>
<dbReference type="FunFam" id="2.60.120.260:FF:000031">
    <property type="entry name" value="DUF642 family protein"/>
    <property type="match status" value="1"/>
</dbReference>
<feature type="domain" description="DUF642" evidence="7">
    <location>
        <begin position="32"/>
        <end position="190"/>
    </location>
</feature>
<reference evidence="8 9" key="1">
    <citation type="submission" date="2017-07" db="EMBL/GenBank/DDBJ databases">
        <title>An improved, manually edited Actinidia chinensis var. chinensis (kiwifruit) genome highlights the challenges associated with draft genomes and gene prediction in plants.</title>
        <authorList>
            <person name="Pilkington S."/>
            <person name="Crowhurst R."/>
            <person name="Hilario E."/>
            <person name="Nardozza S."/>
            <person name="Fraser L."/>
            <person name="Peng Y."/>
            <person name="Gunaseelan K."/>
            <person name="Simpson R."/>
            <person name="Tahir J."/>
            <person name="Deroles S."/>
            <person name="Templeton K."/>
            <person name="Luo Z."/>
            <person name="Davy M."/>
            <person name="Cheng C."/>
            <person name="Mcneilage M."/>
            <person name="Scaglione D."/>
            <person name="Liu Y."/>
            <person name="Zhang Q."/>
            <person name="Datson P."/>
            <person name="De Silva N."/>
            <person name="Gardiner S."/>
            <person name="Bassett H."/>
            <person name="Chagne D."/>
            <person name="Mccallum J."/>
            <person name="Dzierzon H."/>
            <person name="Deng C."/>
            <person name="Wang Y.-Y."/>
            <person name="Barron N."/>
            <person name="Manako K."/>
            <person name="Bowen J."/>
            <person name="Foster T."/>
            <person name="Erridge Z."/>
            <person name="Tiffin H."/>
            <person name="Waite C."/>
            <person name="Davies K."/>
            <person name="Grierson E."/>
            <person name="Laing W."/>
            <person name="Kirk R."/>
            <person name="Chen X."/>
            <person name="Wood M."/>
            <person name="Montefiori M."/>
            <person name="Brummell D."/>
            <person name="Schwinn K."/>
            <person name="Catanach A."/>
            <person name="Fullerton C."/>
            <person name="Li D."/>
            <person name="Meiyalaghan S."/>
            <person name="Nieuwenhuizen N."/>
            <person name="Read N."/>
            <person name="Prakash R."/>
            <person name="Hunter D."/>
            <person name="Zhang H."/>
            <person name="Mckenzie M."/>
            <person name="Knabel M."/>
            <person name="Harris A."/>
            <person name="Allan A."/>
            <person name="Chen A."/>
            <person name="Janssen B."/>
            <person name="Plunkett B."/>
            <person name="Dwamena C."/>
            <person name="Voogd C."/>
            <person name="Leif D."/>
            <person name="Lafferty D."/>
            <person name="Souleyre E."/>
            <person name="Varkonyi-Gasic E."/>
            <person name="Gambi F."/>
            <person name="Hanley J."/>
            <person name="Yao J.-L."/>
            <person name="Cheung J."/>
            <person name="David K."/>
            <person name="Warren B."/>
            <person name="Marsh K."/>
            <person name="Snowden K."/>
            <person name="Lin-Wang K."/>
            <person name="Brian L."/>
            <person name="Martinez-Sanchez M."/>
            <person name="Wang M."/>
            <person name="Ileperuma N."/>
            <person name="Macnee N."/>
            <person name="Campin R."/>
            <person name="Mcatee P."/>
            <person name="Drummond R."/>
            <person name="Espley R."/>
            <person name="Ireland H."/>
            <person name="Wu R."/>
            <person name="Atkinson R."/>
            <person name="Karunairetnam S."/>
            <person name="Bulley S."/>
            <person name="Chunkath S."/>
            <person name="Hanley Z."/>
            <person name="Storey R."/>
            <person name="Thrimawithana A."/>
            <person name="Thomson S."/>
            <person name="David C."/>
            <person name="Testolin R."/>
        </authorList>
    </citation>
    <scope>NUCLEOTIDE SEQUENCE [LARGE SCALE GENOMIC DNA]</scope>
    <source>
        <strain evidence="9">cv. Red5</strain>
        <tissue evidence="8">Young leaf</tissue>
    </source>
</reference>
<feature type="signal peptide" evidence="6">
    <location>
        <begin position="1"/>
        <end position="27"/>
    </location>
</feature>
<gene>
    <name evidence="8" type="ORF">CEY00_Acc21312</name>
</gene>
<feature type="domain" description="DUF642" evidence="7">
    <location>
        <begin position="203"/>
        <end position="368"/>
    </location>
</feature>
<keyword evidence="2" id="KW-0134">Cell wall</keyword>
<evidence type="ECO:0000256" key="2">
    <source>
        <dbReference type="ARBA" id="ARBA00022512"/>
    </source>
</evidence>
<dbReference type="FunFam" id="2.60.120.260:FF:000091">
    <property type="entry name" value="DUF642 family protein"/>
    <property type="match status" value="1"/>
</dbReference>
<evidence type="ECO:0000256" key="6">
    <source>
        <dbReference type="SAM" id="SignalP"/>
    </source>
</evidence>
<dbReference type="InterPro" id="IPR052437">
    <property type="entry name" value="Pectin_Meth_Modulator"/>
</dbReference>
<keyword evidence="3" id="KW-0964">Secreted</keyword>
<proteinExistence type="predicted"/>
<dbReference type="InterPro" id="IPR008979">
    <property type="entry name" value="Galactose-bd-like_sf"/>
</dbReference>
<reference evidence="9" key="2">
    <citation type="journal article" date="2018" name="BMC Genomics">
        <title>A manually annotated Actinidia chinensis var. chinensis (kiwifruit) genome highlights the challenges associated with draft genomes and gene prediction in plants.</title>
        <authorList>
            <person name="Pilkington S.M."/>
            <person name="Crowhurst R."/>
            <person name="Hilario E."/>
            <person name="Nardozza S."/>
            <person name="Fraser L."/>
            <person name="Peng Y."/>
            <person name="Gunaseelan K."/>
            <person name="Simpson R."/>
            <person name="Tahir J."/>
            <person name="Deroles S.C."/>
            <person name="Templeton K."/>
            <person name="Luo Z."/>
            <person name="Davy M."/>
            <person name="Cheng C."/>
            <person name="McNeilage M."/>
            <person name="Scaglione D."/>
            <person name="Liu Y."/>
            <person name="Zhang Q."/>
            <person name="Datson P."/>
            <person name="De Silva N."/>
            <person name="Gardiner S.E."/>
            <person name="Bassett H."/>
            <person name="Chagne D."/>
            <person name="McCallum J."/>
            <person name="Dzierzon H."/>
            <person name="Deng C."/>
            <person name="Wang Y.Y."/>
            <person name="Barron L."/>
            <person name="Manako K."/>
            <person name="Bowen J."/>
            <person name="Foster T.M."/>
            <person name="Erridge Z.A."/>
            <person name="Tiffin H."/>
            <person name="Waite C.N."/>
            <person name="Davies K.M."/>
            <person name="Grierson E.P."/>
            <person name="Laing W.A."/>
            <person name="Kirk R."/>
            <person name="Chen X."/>
            <person name="Wood M."/>
            <person name="Montefiori M."/>
            <person name="Brummell D.A."/>
            <person name="Schwinn K.E."/>
            <person name="Catanach A."/>
            <person name="Fullerton C."/>
            <person name="Li D."/>
            <person name="Meiyalaghan S."/>
            <person name="Nieuwenhuizen N."/>
            <person name="Read N."/>
            <person name="Prakash R."/>
            <person name="Hunter D."/>
            <person name="Zhang H."/>
            <person name="McKenzie M."/>
            <person name="Knabel M."/>
            <person name="Harris A."/>
            <person name="Allan A.C."/>
            <person name="Gleave A."/>
            <person name="Chen A."/>
            <person name="Janssen B.J."/>
            <person name="Plunkett B."/>
            <person name="Ampomah-Dwamena C."/>
            <person name="Voogd C."/>
            <person name="Leif D."/>
            <person name="Lafferty D."/>
            <person name="Souleyre E.J.F."/>
            <person name="Varkonyi-Gasic E."/>
            <person name="Gambi F."/>
            <person name="Hanley J."/>
            <person name="Yao J.L."/>
            <person name="Cheung J."/>
            <person name="David K.M."/>
            <person name="Warren B."/>
            <person name="Marsh K."/>
            <person name="Snowden K.C."/>
            <person name="Lin-Wang K."/>
            <person name="Brian L."/>
            <person name="Martinez-Sanchez M."/>
            <person name="Wang M."/>
            <person name="Ileperuma N."/>
            <person name="Macnee N."/>
            <person name="Campin R."/>
            <person name="McAtee P."/>
            <person name="Drummond R.S.M."/>
            <person name="Espley R.V."/>
            <person name="Ireland H.S."/>
            <person name="Wu R."/>
            <person name="Atkinson R.G."/>
            <person name="Karunairetnam S."/>
            <person name="Bulley S."/>
            <person name="Chunkath S."/>
            <person name="Hanley Z."/>
            <person name="Storey R."/>
            <person name="Thrimawithana A.H."/>
            <person name="Thomson S."/>
            <person name="David C."/>
            <person name="Testolin R."/>
            <person name="Huang H."/>
            <person name="Hellens R.P."/>
            <person name="Schaffer R.J."/>
        </authorList>
    </citation>
    <scope>NUCLEOTIDE SEQUENCE [LARGE SCALE GENOMIC DNA]</scope>
    <source>
        <strain evidence="9">cv. Red5</strain>
    </source>
</reference>
<dbReference type="PANTHER" id="PTHR31265:SF1">
    <property type="entry name" value="OS01G0756600 PROTEIN"/>
    <property type="match status" value="1"/>
</dbReference>
<protein>
    <submittedName>
        <fullName evidence="8">Protein like</fullName>
    </submittedName>
</protein>
<comment type="subcellular location">
    <subcellularLocation>
        <location evidence="1">Secreted</location>
        <location evidence="1">Cell wall</location>
    </subcellularLocation>
</comment>